<evidence type="ECO:0000256" key="1">
    <source>
        <dbReference type="SAM" id="SignalP"/>
    </source>
</evidence>
<keyword evidence="1" id="KW-0732">Signal</keyword>
<reference evidence="2 3" key="1">
    <citation type="submission" date="2020-04" db="EMBL/GenBank/DDBJ databases">
        <title>MicrobeNet Type strains.</title>
        <authorList>
            <person name="Nicholson A.C."/>
        </authorList>
    </citation>
    <scope>NUCLEOTIDE SEQUENCE [LARGE SCALE GENOMIC DNA]</scope>
    <source>
        <strain evidence="2 3">ATCC BAA-14</strain>
    </source>
</reference>
<protein>
    <recommendedName>
        <fullName evidence="4">Secreted protein</fullName>
    </recommendedName>
</protein>
<organism evidence="2 3">
    <name type="scientific">Gordonia polyisoprenivorans</name>
    <dbReference type="NCBI Taxonomy" id="84595"/>
    <lineage>
        <taxon>Bacteria</taxon>
        <taxon>Bacillati</taxon>
        <taxon>Actinomycetota</taxon>
        <taxon>Actinomycetes</taxon>
        <taxon>Mycobacteriales</taxon>
        <taxon>Gordoniaceae</taxon>
        <taxon>Gordonia</taxon>
    </lineage>
</organism>
<evidence type="ECO:0000313" key="2">
    <source>
        <dbReference type="EMBL" id="NKY04847.1"/>
    </source>
</evidence>
<sequence>MKRSAVAATLAALAAATTIATTAPATASTSIEVKYVFYTNTTSVDYHYTTPTDSFTRTNRKFLQKTEKGNYYLTRTYRTTDEYDIPSSWISTNFESDGSYVQCNIYVDGHLTDLHRGYGPYASAYC</sequence>
<name>A0A846WUU8_9ACTN</name>
<dbReference type="EMBL" id="JAAXPC010000024">
    <property type="protein sequence ID" value="NKY04847.1"/>
    <property type="molecule type" value="Genomic_DNA"/>
</dbReference>
<evidence type="ECO:0008006" key="4">
    <source>
        <dbReference type="Google" id="ProtNLM"/>
    </source>
</evidence>
<feature type="signal peptide" evidence="1">
    <location>
        <begin position="1"/>
        <end position="27"/>
    </location>
</feature>
<gene>
    <name evidence="2" type="ORF">HGA05_25115</name>
</gene>
<proteinExistence type="predicted"/>
<dbReference type="AlphaFoldDB" id="A0A846WUU8"/>
<feature type="chain" id="PRO_5032791901" description="Secreted protein" evidence="1">
    <location>
        <begin position="28"/>
        <end position="126"/>
    </location>
</feature>
<evidence type="ECO:0000313" key="3">
    <source>
        <dbReference type="Proteomes" id="UP000563898"/>
    </source>
</evidence>
<dbReference type="Proteomes" id="UP000563898">
    <property type="component" value="Unassembled WGS sequence"/>
</dbReference>
<comment type="caution">
    <text evidence="2">The sequence shown here is derived from an EMBL/GenBank/DDBJ whole genome shotgun (WGS) entry which is preliminary data.</text>
</comment>
<accession>A0A846WUU8</accession>
<dbReference type="RefSeq" id="WP_006373236.1">
    <property type="nucleotide sequence ID" value="NZ_JAAXPC010000024.1"/>
</dbReference>